<evidence type="ECO:0000313" key="1">
    <source>
        <dbReference type="EnsemblMetazoa" id="CJA35781.1"/>
    </source>
</evidence>
<keyword evidence="2" id="KW-1185">Reference proteome</keyword>
<proteinExistence type="predicted"/>
<reference evidence="2" key="1">
    <citation type="submission" date="2010-08" db="EMBL/GenBank/DDBJ databases">
        <authorList>
            <consortium name="Caenorhabditis japonica Sequencing Consortium"/>
            <person name="Wilson R.K."/>
        </authorList>
    </citation>
    <scope>NUCLEOTIDE SEQUENCE [LARGE SCALE GENOMIC DNA]</scope>
    <source>
        <strain evidence="2">DF5081</strain>
    </source>
</reference>
<evidence type="ECO:0000313" key="2">
    <source>
        <dbReference type="Proteomes" id="UP000005237"/>
    </source>
</evidence>
<accession>A0A8R1IGM6</accession>
<protein>
    <submittedName>
        <fullName evidence="1">Uncharacterized protein</fullName>
    </submittedName>
</protein>
<dbReference type="EnsemblMetazoa" id="CJA35781.1">
    <property type="protein sequence ID" value="CJA35781.1"/>
    <property type="gene ID" value="WBGene00211628"/>
</dbReference>
<reference evidence="1" key="2">
    <citation type="submission" date="2022-06" db="UniProtKB">
        <authorList>
            <consortium name="EnsemblMetazoa"/>
        </authorList>
    </citation>
    <scope>IDENTIFICATION</scope>
    <source>
        <strain evidence="1">DF5081</strain>
    </source>
</reference>
<dbReference type="Proteomes" id="UP000005237">
    <property type="component" value="Unassembled WGS sequence"/>
</dbReference>
<name>A0A8R1IGM6_CAEJA</name>
<organism evidence="1 2">
    <name type="scientific">Caenorhabditis japonica</name>
    <dbReference type="NCBI Taxonomy" id="281687"/>
    <lineage>
        <taxon>Eukaryota</taxon>
        <taxon>Metazoa</taxon>
        <taxon>Ecdysozoa</taxon>
        <taxon>Nematoda</taxon>
        <taxon>Chromadorea</taxon>
        <taxon>Rhabditida</taxon>
        <taxon>Rhabditina</taxon>
        <taxon>Rhabditomorpha</taxon>
        <taxon>Rhabditoidea</taxon>
        <taxon>Rhabditidae</taxon>
        <taxon>Peloderinae</taxon>
        <taxon>Caenorhabditis</taxon>
    </lineage>
</organism>
<sequence length="70" mass="7854">MRLSQLAGYSNIGSIVDKELMTCQIFLFFPVAKPKKIQYTGIGKREKYDMRSHGATFPRYSSTGRSGTTS</sequence>
<dbReference type="AlphaFoldDB" id="A0A8R1IGM6"/>